<comment type="caution">
    <text evidence="2">The sequence shown here is derived from an EMBL/GenBank/DDBJ whole genome shotgun (WGS) entry which is preliminary data.</text>
</comment>
<sequence length="125" mass="14203">MPTPESHEADDIQTHLKSTPARENTLKALERAHALQLLNADNRSSPSPTPNPPKSYTKIGGLIIPAGRKPDKIESREDEEKRLKKEGAQRETRMAEERAKRLMEEIEGREEGKKKKKRVWTRIGG</sequence>
<gene>
    <name evidence="2" type="ORF">HK097_010799</name>
</gene>
<evidence type="ECO:0000313" key="3">
    <source>
        <dbReference type="Proteomes" id="UP001212841"/>
    </source>
</evidence>
<protein>
    <submittedName>
        <fullName evidence="2">Uncharacterized protein</fullName>
    </submittedName>
</protein>
<accession>A0AAD5X096</accession>
<evidence type="ECO:0000256" key="1">
    <source>
        <dbReference type="SAM" id="MobiDB-lite"/>
    </source>
</evidence>
<organism evidence="2 3">
    <name type="scientific">Rhizophlyctis rosea</name>
    <dbReference type="NCBI Taxonomy" id="64517"/>
    <lineage>
        <taxon>Eukaryota</taxon>
        <taxon>Fungi</taxon>
        <taxon>Fungi incertae sedis</taxon>
        <taxon>Chytridiomycota</taxon>
        <taxon>Chytridiomycota incertae sedis</taxon>
        <taxon>Chytridiomycetes</taxon>
        <taxon>Rhizophlyctidales</taxon>
        <taxon>Rhizophlyctidaceae</taxon>
        <taxon>Rhizophlyctis</taxon>
    </lineage>
</organism>
<feature type="compositionally biased region" description="Basic and acidic residues" evidence="1">
    <location>
        <begin position="1"/>
        <end position="14"/>
    </location>
</feature>
<feature type="compositionally biased region" description="Basic and acidic residues" evidence="1">
    <location>
        <begin position="68"/>
        <end position="98"/>
    </location>
</feature>
<dbReference type="EMBL" id="JADGJD010000832">
    <property type="protein sequence ID" value="KAJ3048192.1"/>
    <property type="molecule type" value="Genomic_DNA"/>
</dbReference>
<reference evidence="2" key="1">
    <citation type="submission" date="2020-05" db="EMBL/GenBank/DDBJ databases">
        <title>Phylogenomic resolution of chytrid fungi.</title>
        <authorList>
            <person name="Stajich J.E."/>
            <person name="Amses K."/>
            <person name="Simmons R."/>
            <person name="Seto K."/>
            <person name="Myers J."/>
            <person name="Bonds A."/>
            <person name="Quandt C.A."/>
            <person name="Barry K."/>
            <person name="Liu P."/>
            <person name="Grigoriev I."/>
            <person name="Longcore J.E."/>
            <person name="James T.Y."/>
        </authorList>
    </citation>
    <scope>NUCLEOTIDE SEQUENCE</scope>
    <source>
        <strain evidence="2">JEL0318</strain>
    </source>
</reference>
<keyword evidence="3" id="KW-1185">Reference proteome</keyword>
<feature type="region of interest" description="Disordered" evidence="1">
    <location>
        <begin position="1"/>
        <end position="20"/>
    </location>
</feature>
<proteinExistence type="predicted"/>
<dbReference type="Proteomes" id="UP001212841">
    <property type="component" value="Unassembled WGS sequence"/>
</dbReference>
<feature type="non-terminal residue" evidence="2">
    <location>
        <position position="125"/>
    </location>
</feature>
<evidence type="ECO:0000313" key="2">
    <source>
        <dbReference type="EMBL" id="KAJ3048192.1"/>
    </source>
</evidence>
<dbReference type="AlphaFoldDB" id="A0AAD5X096"/>
<name>A0AAD5X096_9FUNG</name>
<feature type="region of interest" description="Disordered" evidence="1">
    <location>
        <begin position="38"/>
        <end position="98"/>
    </location>
</feature>